<dbReference type="GO" id="GO:0016798">
    <property type="term" value="F:hydrolase activity, acting on glycosyl bonds"/>
    <property type="evidence" value="ECO:0007669"/>
    <property type="project" value="UniProtKB-KW"/>
</dbReference>
<organism evidence="1 2">
    <name type="scientific">Marinobacter suaedae</name>
    <dbReference type="NCBI Taxonomy" id="3057675"/>
    <lineage>
        <taxon>Bacteria</taxon>
        <taxon>Pseudomonadati</taxon>
        <taxon>Pseudomonadota</taxon>
        <taxon>Gammaproteobacteria</taxon>
        <taxon>Pseudomonadales</taxon>
        <taxon>Marinobacteraceae</taxon>
        <taxon>Marinobacter</taxon>
    </lineage>
</organism>
<dbReference type="PANTHER" id="PTHR16222:SF17">
    <property type="entry name" value="SELENOPROTEIN J"/>
    <property type="match status" value="1"/>
</dbReference>
<proteinExistence type="predicted"/>
<dbReference type="PANTHER" id="PTHR16222">
    <property type="entry name" value="ADP-RIBOSYLGLYCOHYDROLASE"/>
    <property type="match status" value="1"/>
</dbReference>
<protein>
    <submittedName>
        <fullName evidence="1">ADP-ribosylglycohydrolase family protein</fullName>
        <ecNumber evidence="1">3.2.2.-</ecNumber>
    </submittedName>
</protein>
<dbReference type="RefSeq" id="WP_302910363.1">
    <property type="nucleotide sequence ID" value="NZ_JAUMIS010000002.1"/>
</dbReference>
<dbReference type="Proteomes" id="UP001168640">
    <property type="component" value="Unassembled WGS sequence"/>
</dbReference>
<dbReference type="InterPro" id="IPR005502">
    <property type="entry name" value="Ribosyl_crysJ1"/>
</dbReference>
<dbReference type="InterPro" id="IPR050792">
    <property type="entry name" value="ADP-ribosylglycohydrolase"/>
</dbReference>
<dbReference type="Pfam" id="PF03747">
    <property type="entry name" value="ADP_ribosyl_GH"/>
    <property type="match status" value="1"/>
</dbReference>
<keyword evidence="1" id="KW-0378">Hydrolase</keyword>
<dbReference type="SUPFAM" id="SSF101478">
    <property type="entry name" value="ADP-ribosylglycohydrolase"/>
    <property type="match status" value="1"/>
</dbReference>
<dbReference type="Gene3D" id="1.10.4080.10">
    <property type="entry name" value="ADP-ribosylation/Crystallin J1"/>
    <property type="match status" value="1"/>
</dbReference>
<sequence>MTKKPPEERRTRMLAALSGGWVADAAGLGLHWLYSSERILDVAGQRPEFLSPRVDYFDGVFGFFAHEGKKPGDMSHYGAATKVLTDSLLANDGQLNVRDYQRRFVNYFGPGGGWQGFIDNPTRWTLINLAANEQKAIEEAFASIDTDLTDKQKRVLVQKVMPYVRRLSGVALAAPVREAINLTYKESGIQDAGVFLAQTIDRKLSPESGADDTQLPAVSKLPPLVACYAGKQDLMAQVDAAVRVTNNSDEAVAWAHCTARLLEGLFLGQALAEAMDAAAELAPDAASLAHARTSAPLDAINAGDTFGRTCYLDEAMPVSFHIISQAQSFAEAVRANIHCGGDSCGRAWLIGPAMAAIHGVGGERGIPLSWLSRVTGAADLYGDLEALIPGER</sequence>
<reference evidence="1" key="1">
    <citation type="submission" date="2023-07" db="EMBL/GenBank/DDBJ databases">
        <title>Marinobacter sp. chi1 genome sequencing and assembly.</title>
        <authorList>
            <person name="Park S."/>
        </authorList>
    </citation>
    <scope>NUCLEOTIDE SEQUENCE</scope>
    <source>
        <strain evidence="1">Chi1</strain>
    </source>
</reference>
<evidence type="ECO:0000313" key="1">
    <source>
        <dbReference type="EMBL" id="MDO3722759.1"/>
    </source>
</evidence>
<name>A0ABT8W3C9_9GAMM</name>
<dbReference type="EC" id="3.2.2.-" evidence="1"/>
<comment type="caution">
    <text evidence="1">The sequence shown here is derived from an EMBL/GenBank/DDBJ whole genome shotgun (WGS) entry which is preliminary data.</text>
</comment>
<evidence type="ECO:0000313" key="2">
    <source>
        <dbReference type="Proteomes" id="UP001168640"/>
    </source>
</evidence>
<keyword evidence="2" id="KW-1185">Reference proteome</keyword>
<dbReference type="InterPro" id="IPR036705">
    <property type="entry name" value="Ribosyl_crysJ1_sf"/>
</dbReference>
<dbReference type="EMBL" id="JAUMIS010000002">
    <property type="protein sequence ID" value="MDO3722759.1"/>
    <property type="molecule type" value="Genomic_DNA"/>
</dbReference>
<accession>A0ABT8W3C9</accession>
<keyword evidence="1" id="KW-0326">Glycosidase</keyword>
<gene>
    <name evidence="1" type="ORF">QVZ43_13630</name>
</gene>